<dbReference type="AlphaFoldDB" id="A0A319AIU4"/>
<accession>A0A319AIU4</accession>
<keyword evidence="2" id="KW-1185">Reference proteome</keyword>
<sequence length="284" mass="32603">MDVTLSELLETFKVRAPLLNLPFLRSTTSLNIFYPARFNAHTLTKLQAAIEKDSETDLTVKLPLRYSAHLSSICQNAHADPENATVIKGHREDDIYASICSIDLAEIVFPLLDMSHYLAQRLINLIDISKVVWKGFFARKKMVLSCGYNIIFKAHKPSIAAPKPLDLTTLAELILIMNNLRYLPYDIGTFFGGAGSEVFADLLRQLFPSTYSPLPVIISMHGDLRPKNITMNGFYPEYYEAIRCTKCMAPYEENDWFLFIPDCISPRRYMHWWLFDRARQVRVI</sequence>
<dbReference type="GeneID" id="37079726"/>
<dbReference type="RefSeq" id="XP_025432574.1">
    <property type="nucleotide sequence ID" value="XM_025578497.1"/>
</dbReference>
<evidence type="ECO:0000313" key="2">
    <source>
        <dbReference type="Proteomes" id="UP000248349"/>
    </source>
</evidence>
<reference evidence="1 2" key="1">
    <citation type="submission" date="2016-12" db="EMBL/GenBank/DDBJ databases">
        <title>The genomes of Aspergillus section Nigri reveals drivers in fungal speciation.</title>
        <authorList>
            <consortium name="DOE Joint Genome Institute"/>
            <person name="Vesth T.C."/>
            <person name="Nybo J."/>
            <person name="Theobald S."/>
            <person name="Brandl J."/>
            <person name="Frisvad J.C."/>
            <person name="Nielsen K.F."/>
            <person name="Lyhne E.K."/>
            <person name="Kogle M.E."/>
            <person name="Kuo A."/>
            <person name="Riley R."/>
            <person name="Clum A."/>
            <person name="Nolan M."/>
            <person name="Lipzen A."/>
            <person name="Salamov A."/>
            <person name="Henrissat B."/>
            <person name="Wiebenga A."/>
            <person name="De Vries R.P."/>
            <person name="Grigoriev I.V."/>
            <person name="Mortensen U.H."/>
            <person name="Andersen M.R."/>
            <person name="Baker S.E."/>
        </authorList>
    </citation>
    <scope>NUCLEOTIDE SEQUENCE [LARGE SCALE GENOMIC DNA]</scope>
    <source>
        <strain evidence="1 2">JOP 1030-1</strain>
    </source>
</reference>
<dbReference type="Proteomes" id="UP000248349">
    <property type="component" value="Unassembled WGS sequence"/>
</dbReference>
<evidence type="ECO:0008006" key="3">
    <source>
        <dbReference type="Google" id="ProtNLM"/>
    </source>
</evidence>
<gene>
    <name evidence="1" type="ORF">BP01DRAFT_397112</name>
</gene>
<evidence type="ECO:0000313" key="1">
    <source>
        <dbReference type="EMBL" id="PYH46592.1"/>
    </source>
</evidence>
<dbReference type="STRING" id="1450539.A0A319AIU4"/>
<dbReference type="OrthoDB" id="2906425at2759"/>
<protein>
    <recommendedName>
        <fullName evidence="3">Aminoglycoside phosphotransferase domain-containing protein</fullName>
    </recommendedName>
</protein>
<name>A0A319AIU4_9EURO</name>
<proteinExistence type="predicted"/>
<dbReference type="EMBL" id="KZ821227">
    <property type="protein sequence ID" value="PYH46592.1"/>
    <property type="molecule type" value="Genomic_DNA"/>
</dbReference>
<organism evidence="1 2">
    <name type="scientific">Aspergillus saccharolyticus JOP 1030-1</name>
    <dbReference type="NCBI Taxonomy" id="1450539"/>
    <lineage>
        <taxon>Eukaryota</taxon>
        <taxon>Fungi</taxon>
        <taxon>Dikarya</taxon>
        <taxon>Ascomycota</taxon>
        <taxon>Pezizomycotina</taxon>
        <taxon>Eurotiomycetes</taxon>
        <taxon>Eurotiomycetidae</taxon>
        <taxon>Eurotiales</taxon>
        <taxon>Aspergillaceae</taxon>
        <taxon>Aspergillus</taxon>
        <taxon>Aspergillus subgen. Circumdati</taxon>
    </lineage>
</organism>